<comment type="caution">
    <text evidence="9">The sequence shown here is derived from an EMBL/GenBank/DDBJ whole genome shotgun (WGS) entry which is preliminary data.</text>
</comment>
<feature type="domain" description="HAT C-terminal dimerisation" evidence="8">
    <location>
        <begin position="302"/>
        <end position="380"/>
    </location>
</feature>
<comment type="subcellular location">
    <subcellularLocation>
        <location evidence="1">Membrane</location>
        <topology evidence="1">Multi-pass membrane protein</topology>
    </subcellularLocation>
</comment>
<dbReference type="InterPro" id="IPR052865">
    <property type="entry name" value="Zinc_finger_BED"/>
</dbReference>
<name>A0A9Q1EYK6_SYNKA</name>
<protein>
    <recommendedName>
        <fullName evidence="8">HAT C-terminal dimerisation domain-containing protein</fullName>
    </recommendedName>
</protein>
<evidence type="ECO:0000256" key="2">
    <source>
        <dbReference type="ARBA" id="ARBA00007018"/>
    </source>
</evidence>
<dbReference type="EMBL" id="JAINUF010000011">
    <property type="protein sequence ID" value="KAJ8347384.1"/>
    <property type="molecule type" value="Genomic_DNA"/>
</dbReference>
<dbReference type="AlphaFoldDB" id="A0A9Q1EYK6"/>
<evidence type="ECO:0000256" key="4">
    <source>
        <dbReference type="ARBA" id="ARBA00022989"/>
    </source>
</evidence>
<keyword evidence="10" id="KW-1185">Reference proteome</keyword>
<evidence type="ECO:0000256" key="7">
    <source>
        <dbReference type="SAM" id="MobiDB-lite"/>
    </source>
</evidence>
<dbReference type="InterPro" id="IPR004254">
    <property type="entry name" value="AdipoR/HlyIII-related"/>
</dbReference>
<proteinExistence type="inferred from homology"/>
<dbReference type="GO" id="GO:0046872">
    <property type="term" value="F:metal ion binding"/>
    <property type="evidence" value="ECO:0007669"/>
    <property type="project" value="UniProtKB-KW"/>
</dbReference>
<organism evidence="9 10">
    <name type="scientific">Synaphobranchus kaupii</name>
    <name type="common">Kaup's arrowtooth eel</name>
    <dbReference type="NCBI Taxonomy" id="118154"/>
    <lineage>
        <taxon>Eukaryota</taxon>
        <taxon>Metazoa</taxon>
        <taxon>Chordata</taxon>
        <taxon>Craniata</taxon>
        <taxon>Vertebrata</taxon>
        <taxon>Euteleostomi</taxon>
        <taxon>Actinopterygii</taxon>
        <taxon>Neopterygii</taxon>
        <taxon>Teleostei</taxon>
        <taxon>Anguilliformes</taxon>
        <taxon>Synaphobranchidae</taxon>
        <taxon>Synaphobranchus</taxon>
    </lineage>
</organism>
<evidence type="ECO:0000313" key="9">
    <source>
        <dbReference type="EMBL" id="KAJ8347384.1"/>
    </source>
</evidence>
<dbReference type="OrthoDB" id="10057873at2759"/>
<dbReference type="Pfam" id="PF03006">
    <property type="entry name" value="HlyIII"/>
    <property type="match status" value="1"/>
</dbReference>
<evidence type="ECO:0000256" key="5">
    <source>
        <dbReference type="ARBA" id="ARBA00023136"/>
    </source>
</evidence>
<dbReference type="Proteomes" id="UP001152622">
    <property type="component" value="Chromosome 11"/>
</dbReference>
<dbReference type="PANTHER" id="PTHR47241">
    <property type="entry name" value="FINGER PROTEIN, PUTATIVE-RELATED"/>
    <property type="match status" value="1"/>
</dbReference>
<keyword evidence="6" id="KW-0862">Zinc</keyword>
<dbReference type="PANTHER" id="PTHR47241:SF1">
    <property type="entry name" value="BED-TYPE DOMAIN-CONTAINING PROTEIN"/>
    <property type="match status" value="1"/>
</dbReference>
<dbReference type="SUPFAM" id="SSF53098">
    <property type="entry name" value="Ribonuclease H-like"/>
    <property type="match status" value="1"/>
</dbReference>
<sequence length="385" mass="43158">MAFLNGPRLLDWANSPPHLQFNKYVLTGYRPISSVQDCIRSLFYLHNELGNIYTHGIPLLCFLVLLPLNIPWSQISVTWLGVVHFLACLSPQLGSVVYHLFMNHEGGEPVYHTLLTLDMCGICMINTLATLTVNQWTLMEKTIEVLAPFEELTRVVSAETATAAVVIPAITVLKCVLSREHSTDQGIKTMKSTLLEAVERRFSQVETEPLYSIATLVDPRYKDRYFKYPDNLRQAKDALIQEVGKMEVRRAASEESEAEPVNKVPRQNTASSSLGSVFDEILEESETETGSVSTSSADVQMQSYLAQQTIPRSDNPLQYWRAHATPFPSLVAIAAKFLCAPCTGVDSERLFSAVSNVIDEKRNRLSADTVEMLTFLKKNLHFILK</sequence>
<evidence type="ECO:0000256" key="1">
    <source>
        <dbReference type="ARBA" id="ARBA00004141"/>
    </source>
</evidence>
<keyword evidence="3" id="KW-0812">Transmembrane</keyword>
<dbReference type="GO" id="GO:0016020">
    <property type="term" value="C:membrane"/>
    <property type="evidence" value="ECO:0007669"/>
    <property type="project" value="UniProtKB-SubCell"/>
</dbReference>
<comment type="similarity">
    <text evidence="2">Belongs to the ADIPOR family.</text>
</comment>
<evidence type="ECO:0000259" key="8">
    <source>
        <dbReference type="Pfam" id="PF05699"/>
    </source>
</evidence>
<evidence type="ECO:0000256" key="6">
    <source>
        <dbReference type="PIRSR" id="PIRSR604254-1"/>
    </source>
</evidence>
<evidence type="ECO:0000313" key="10">
    <source>
        <dbReference type="Proteomes" id="UP001152622"/>
    </source>
</evidence>
<dbReference type="GO" id="GO:0005634">
    <property type="term" value="C:nucleus"/>
    <property type="evidence" value="ECO:0007669"/>
    <property type="project" value="TreeGrafter"/>
</dbReference>
<gene>
    <name evidence="9" type="ORF">SKAU_G00287850</name>
</gene>
<keyword evidence="6" id="KW-0479">Metal-binding</keyword>
<evidence type="ECO:0000256" key="3">
    <source>
        <dbReference type="ARBA" id="ARBA00022692"/>
    </source>
</evidence>
<dbReference type="Pfam" id="PF05699">
    <property type="entry name" value="Dimer_Tnp_hAT"/>
    <property type="match status" value="1"/>
</dbReference>
<reference evidence="9" key="1">
    <citation type="journal article" date="2023" name="Science">
        <title>Genome structures resolve the early diversification of teleost fishes.</title>
        <authorList>
            <person name="Parey E."/>
            <person name="Louis A."/>
            <person name="Montfort J."/>
            <person name="Bouchez O."/>
            <person name="Roques C."/>
            <person name="Iampietro C."/>
            <person name="Lluch J."/>
            <person name="Castinel A."/>
            <person name="Donnadieu C."/>
            <person name="Desvignes T."/>
            <person name="Floi Bucao C."/>
            <person name="Jouanno E."/>
            <person name="Wen M."/>
            <person name="Mejri S."/>
            <person name="Dirks R."/>
            <person name="Jansen H."/>
            <person name="Henkel C."/>
            <person name="Chen W.J."/>
            <person name="Zahm M."/>
            <person name="Cabau C."/>
            <person name="Klopp C."/>
            <person name="Thompson A.W."/>
            <person name="Robinson-Rechavi M."/>
            <person name="Braasch I."/>
            <person name="Lecointre G."/>
            <person name="Bobe J."/>
            <person name="Postlethwait J.H."/>
            <person name="Berthelot C."/>
            <person name="Roest Crollius H."/>
            <person name="Guiguen Y."/>
        </authorList>
    </citation>
    <scope>NUCLEOTIDE SEQUENCE</scope>
    <source>
        <strain evidence="9">WJC10195</strain>
    </source>
</reference>
<dbReference type="InterPro" id="IPR012337">
    <property type="entry name" value="RNaseH-like_sf"/>
</dbReference>
<dbReference type="InterPro" id="IPR008906">
    <property type="entry name" value="HATC_C_dom"/>
</dbReference>
<feature type="binding site" evidence="6">
    <location>
        <position position="99"/>
    </location>
    <ligand>
        <name>Zn(2+)</name>
        <dbReference type="ChEBI" id="CHEBI:29105"/>
    </ligand>
</feature>
<keyword evidence="4" id="KW-1133">Transmembrane helix</keyword>
<accession>A0A9Q1EYK6</accession>
<keyword evidence="5" id="KW-0472">Membrane</keyword>
<dbReference type="GO" id="GO:0046983">
    <property type="term" value="F:protein dimerization activity"/>
    <property type="evidence" value="ECO:0007669"/>
    <property type="project" value="InterPro"/>
</dbReference>
<feature type="region of interest" description="Disordered" evidence="7">
    <location>
        <begin position="251"/>
        <end position="271"/>
    </location>
</feature>